<feature type="compositionally biased region" description="Basic and acidic residues" evidence="11">
    <location>
        <begin position="616"/>
        <end position="634"/>
    </location>
</feature>
<dbReference type="InParanoid" id="A0A2R6RPB4"/>
<dbReference type="InterPro" id="IPR011124">
    <property type="entry name" value="Znf_CW"/>
</dbReference>
<feature type="region of interest" description="Disordered" evidence="11">
    <location>
        <begin position="1409"/>
        <end position="1489"/>
    </location>
</feature>
<feature type="region of interest" description="Disordered" evidence="11">
    <location>
        <begin position="544"/>
        <end position="591"/>
    </location>
</feature>
<dbReference type="Pfam" id="PF00856">
    <property type="entry name" value="SET"/>
    <property type="match status" value="1"/>
</dbReference>
<feature type="compositionally biased region" description="Polar residues" evidence="11">
    <location>
        <begin position="105"/>
        <end position="118"/>
    </location>
</feature>
<dbReference type="EMBL" id="NKQK01000004">
    <property type="protein sequence ID" value="PSS31878.1"/>
    <property type="molecule type" value="Genomic_DNA"/>
</dbReference>
<keyword evidence="8" id="KW-0863">Zinc-finger</keyword>
<dbReference type="FunFam" id="2.170.270.10:FF:000035">
    <property type="entry name" value="Histone-lysine N-methyltransferase"/>
    <property type="match status" value="1"/>
</dbReference>
<dbReference type="InterPro" id="IPR044437">
    <property type="entry name" value="SETD2/Set2_SET"/>
</dbReference>
<dbReference type="FunCoup" id="A0A2R6RPB4">
    <property type="interactions" value="1292"/>
</dbReference>
<dbReference type="Gramene" id="PSS31878">
    <property type="protein sequence ID" value="PSS31878"/>
    <property type="gene ID" value="CEY00_Acc05041"/>
</dbReference>
<comment type="subcellular location">
    <subcellularLocation>
        <location evidence="2">Chromosome</location>
    </subcellularLocation>
    <subcellularLocation>
        <location evidence="1">Nucleus</location>
    </subcellularLocation>
</comment>
<protein>
    <submittedName>
        <fullName evidence="16">Histone-lysine N-methyltransferase</fullName>
    </submittedName>
</protein>
<feature type="compositionally biased region" description="Polar residues" evidence="11">
    <location>
        <begin position="1409"/>
        <end position="1426"/>
    </location>
</feature>
<feature type="region of interest" description="Disordered" evidence="11">
    <location>
        <begin position="1160"/>
        <end position="1183"/>
    </location>
</feature>
<organism evidence="16 17">
    <name type="scientific">Actinidia chinensis var. chinensis</name>
    <name type="common">Chinese soft-hair kiwi</name>
    <dbReference type="NCBI Taxonomy" id="1590841"/>
    <lineage>
        <taxon>Eukaryota</taxon>
        <taxon>Viridiplantae</taxon>
        <taxon>Streptophyta</taxon>
        <taxon>Embryophyta</taxon>
        <taxon>Tracheophyta</taxon>
        <taxon>Spermatophyta</taxon>
        <taxon>Magnoliopsida</taxon>
        <taxon>eudicotyledons</taxon>
        <taxon>Gunneridae</taxon>
        <taxon>Pentapetalae</taxon>
        <taxon>asterids</taxon>
        <taxon>Ericales</taxon>
        <taxon>Actinidiaceae</taxon>
        <taxon>Actinidia</taxon>
    </lineage>
</organism>
<evidence type="ECO:0000256" key="7">
    <source>
        <dbReference type="ARBA" id="ARBA00022723"/>
    </source>
</evidence>
<dbReference type="OMA" id="DRNGWGC"/>
<sequence length="1732" mass="190963">MLTEILPIVENACSLKEGSSTMDPNCAVEELSGSLQSCEPFSVTYTDPCKNLVAPDISGAEVIVGAFNSISIVELSGQRDDEGKDKVKFDDFPVIKGLDTVCSSPSRSAHMTESNQKTQARKDVKKCRKTVVKKPSFDLVLLKLARKRRSYLCKRVRSSVWGSLGSITPFFEQNIGVDVNQNGPAKSHKGRGVRRSGKRDKNHSRRSKGTSLVSSGRIRLKIKLGKEEGKNCPSNMVSTTGNGLRNCRETSIGVPILADGSENKFKEEVPGFNGYLCCNGDQGTVVMSSDATHLDMGIANDLEIPVICEKSSIVAADKHQIVPSQITVEELGVAVDNGCLDSGTSPDSEVINLIPESQVNGEVQGDFYNVLISPHACNAPGDATSLVVSQISRKKGKKKKKIPHADNFSVEDRLPVPEIINNATISRMKGKKKNKIPHADNFSVEDRLPIPEIISNATVLETRGQREKMGDVFYSRETSISASPANVSGNTSSCEGFSRGRSSPSRAIDSGVTFENLKVEGGKEEDMHFRLRVSVESPELNISEKLHPCTKTKDRKHLKSSKSRGVNKSGSKVSDSPRIQGENSFGQKGNPMKLVSKRKVKDKAVFDEVVCKVENHPDTGDHSSADPGKIRTGDESTTNDIFNLDNMPKCVGEQHISQRSAWVCCDDCFKWRRIPATLADSIEETNGRWTCKDNMDKGFADCSIPQEKSNSEINAELEISDASCEEDGSNSRSNSKRLEPRCSTVHQQSSWMLIRSNMFLHRNRKKQTIDEIMVCHCKPPPDGKMGCGDGCLNRMLNIECVKGTCPCRELCSNQQFQKHKYAKLGWFPCGKKGYGLQLLEDISEGQFLIEYVGEVLDMQAYEARQREYASMGHKHFYFMTLNGSEVIDACAKGNLGRFINHSCDPNCRTEKWMVNGEVCIGLFALRDIRKGAEVTFDYNYVRVFGAAAKKCVCGSSQCRGIIGGDPQNTEVIVQGDSDEEYPEPVMLYEDGKIDDSSKPKFATSSFYGTNMQLADNKLENKSKTDKSATAASHLESTTELQAAGLPEKVEDENDRSATAVQQLEITPEKSISKSASGTQLLVSREMDESGEKLQSVISAETSSQLDDLLNKTSSDAQQEFVQRLETSAMTVSSSKQLSDTLHNKKVKSDAIEERRDLKSCPRMKTSRSSSLVKKGKLKSNTPNVDKSELMVNKSHVLPYKPRKTMEGSLNGRFEAVEEKLNELLDADGGISKRKDSPKGYLKLLLLTATSGGSGHGEAIQSNRDLSMILDALLKTKSRMVLLDIINKNGLQMLHNIIKRYRREFNKIPILRKLLKVLEYLAVREILTLEHINGGPPCPGVESFRESILRLTDHDNKQVHQIARNFRDRWIPKPARRSSCMDRSDGRVESLWESNGNRYNHGRDQVVKSTEAINGTKESSVATNSVDAGTPEGCSTSGSSGCPTNGTRTRKRKSRWDQPAEINTDVGSPQHKEPKIEPSLLQKSHSVPQPDLGKVVLDHINGINREESNADDGGQNNYEDVPDVPPGFSPLNAPSVPSSASSTVTDIHQGNGIPSKFPGDVVMGHPNGRFNNRLAVSYGIPLPVVQQFGVPQAETLESWIVAPGMPFHPFPPLPQFPRDMREPPPCAGNSDTIPSTSSARPPDTENQSANNQNSFNQVRNSYSLGRRFFKQKKWNNPQGRSPWNQKRNGWGFSGNNSRNGMCSVGPNSSEYVNTGAESVCNTYQQYPQQQNFH</sequence>
<feature type="compositionally biased region" description="Low complexity" evidence="11">
    <location>
        <begin position="1645"/>
        <end position="1656"/>
    </location>
</feature>
<dbReference type="SUPFAM" id="SSF82199">
    <property type="entry name" value="SET domain"/>
    <property type="match status" value="1"/>
</dbReference>
<evidence type="ECO:0000256" key="1">
    <source>
        <dbReference type="ARBA" id="ARBA00004123"/>
    </source>
</evidence>
<gene>
    <name evidence="16" type="ORF">CEY00_Acc05041</name>
</gene>
<dbReference type="PROSITE" id="PS50280">
    <property type="entry name" value="SET"/>
    <property type="match status" value="1"/>
</dbReference>
<feature type="region of interest" description="Disordered" evidence="11">
    <location>
        <begin position="1670"/>
        <end position="1693"/>
    </location>
</feature>
<feature type="compositionally biased region" description="Low complexity" evidence="11">
    <location>
        <begin position="1428"/>
        <end position="1446"/>
    </location>
</feature>
<evidence type="ECO:0000256" key="8">
    <source>
        <dbReference type="ARBA" id="ARBA00022771"/>
    </source>
</evidence>
<evidence type="ECO:0000256" key="9">
    <source>
        <dbReference type="ARBA" id="ARBA00022833"/>
    </source>
</evidence>
<dbReference type="InterPro" id="IPR006560">
    <property type="entry name" value="AWS_dom"/>
</dbReference>
<feature type="region of interest" description="Disordered" evidence="11">
    <location>
        <begin position="1020"/>
        <end position="1057"/>
    </location>
</feature>
<feature type="region of interest" description="Disordered" evidence="11">
    <location>
        <begin position="721"/>
        <end position="740"/>
    </location>
</feature>
<feature type="region of interest" description="Disordered" evidence="11">
    <location>
        <begin position="616"/>
        <end position="637"/>
    </location>
</feature>
<comment type="caution">
    <text evidence="16">The sequence shown here is derived from an EMBL/GenBank/DDBJ whole genome shotgun (WGS) entry which is preliminary data.</text>
</comment>
<evidence type="ECO:0000256" key="11">
    <source>
        <dbReference type="SAM" id="MobiDB-lite"/>
    </source>
</evidence>
<evidence type="ECO:0000313" key="17">
    <source>
        <dbReference type="Proteomes" id="UP000241394"/>
    </source>
</evidence>
<dbReference type="GO" id="GO:0032259">
    <property type="term" value="P:methylation"/>
    <property type="evidence" value="ECO:0007669"/>
    <property type="project" value="UniProtKB-KW"/>
</dbReference>
<dbReference type="SMART" id="SM00570">
    <property type="entry name" value="AWS"/>
    <property type="match status" value="1"/>
</dbReference>
<dbReference type="FunFam" id="3.30.40.100:FF:000006">
    <property type="entry name" value="Histone-lysine N-methyltransferase"/>
    <property type="match status" value="1"/>
</dbReference>
<feature type="compositionally biased region" description="Basic residues" evidence="11">
    <location>
        <begin position="548"/>
        <end position="562"/>
    </location>
</feature>
<keyword evidence="4 16" id="KW-0489">Methyltransferase</keyword>
<keyword evidence="10" id="KW-0539">Nucleus</keyword>
<feature type="compositionally biased region" description="Polar residues" evidence="11">
    <location>
        <begin position="1673"/>
        <end position="1693"/>
    </location>
</feature>
<evidence type="ECO:0000259" key="15">
    <source>
        <dbReference type="PROSITE" id="PS51215"/>
    </source>
</evidence>
<keyword evidence="3" id="KW-0158">Chromosome</keyword>
<feature type="compositionally biased region" description="Polar residues" evidence="11">
    <location>
        <begin position="482"/>
        <end position="505"/>
    </location>
</feature>
<dbReference type="CDD" id="cd19172">
    <property type="entry name" value="SET_SETD2"/>
    <property type="match status" value="1"/>
</dbReference>
<feature type="domain" description="SET" evidence="12">
    <location>
        <begin position="822"/>
        <end position="939"/>
    </location>
</feature>
<evidence type="ECO:0000256" key="3">
    <source>
        <dbReference type="ARBA" id="ARBA00022454"/>
    </source>
</evidence>
<feature type="region of interest" description="Disordered" evidence="11">
    <location>
        <begin position="482"/>
        <end position="508"/>
    </location>
</feature>
<dbReference type="Pfam" id="PF17907">
    <property type="entry name" value="AWS"/>
    <property type="match status" value="1"/>
</dbReference>
<dbReference type="Proteomes" id="UP000241394">
    <property type="component" value="Chromosome LG4"/>
</dbReference>
<evidence type="ECO:0000313" key="16">
    <source>
        <dbReference type="EMBL" id="PSS31878.1"/>
    </source>
</evidence>
<evidence type="ECO:0000256" key="10">
    <source>
        <dbReference type="ARBA" id="ARBA00023242"/>
    </source>
</evidence>
<evidence type="ECO:0000259" key="13">
    <source>
        <dbReference type="PROSITE" id="PS50868"/>
    </source>
</evidence>
<feature type="compositionally biased region" description="Polar residues" evidence="11">
    <location>
        <begin position="563"/>
        <end position="574"/>
    </location>
</feature>
<name>A0A2R6RPB4_ACTCC</name>
<feature type="region of interest" description="Disordered" evidence="11">
    <location>
        <begin position="1612"/>
        <end position="1656"/>
    </location>
</feature>
<accession>A0A2R6RPB4</accession>
<dbReference type="SMART" id="SM00317">
    <property type="entry name" value="SET"/>
    <property type="match status" value="1"/>
</dbReference>
<dbReference type="PROSITE" id="PS51050">
    <property type="entry name" value="ZF_CW"/>
    <property type="match status" value="1"/>
</dbReference>
<dbReference type="GO" id="GO:0008270">
    <property type="term" value="F:zinc ion binding"/>
    <property type="evidence" value="ECO:0007669"/>
    <property type="project" value="UniProtKB-KW"/>
</dbReference>
<dbReference type="InterPro" id="IPR001214">
    <property type="entry name" value="SET_dom"/>
</dbReference>
<evidence type="ECO:0000256" key="6">
    <source>
        <dbReference type="ARBA" id="ARBA00022691"/>
    </source>
</evidence>
<keyword evidence="5 16" id="KW-0808">Transferase</keyword>
<feature type="compositionally biased region" description="Basic residues" evidence="11">
    <location>
        <begin position="186"/>
        <end position="208"/>
    </location>
</feature>
<evidence type="ECO:0000256" key="5">
    <source>
        <dbReference type="ARBA" id="ARBA00022679"/>
    </source>
</evidence>
<dbReference type="Pfam" id="PF07496">
    <property type="entry name" value="zf-CW"/>
    <property type="match status" value="1"/>
</dbReference>
<feature type="domain" description="CW-type" evidence="14">
    <location>
        <begin position="656"/>
        <end position="710"/>
    </location>
</feature>
<feature type="region of interest" description="Disordered" evidence="11">
    <location>
        <begin position="105"/>
        <end position="124"/>
    </location>
</feature>
<dbReference type="PANTHER" id="PTHR22884">
    <property type="entry name" value="SET DOMAIN PROTEINS"/>
    <property type="match status" value="1"/>
</dbReference>
<dbReference type="InterPro" id="IPR003616">
    <property type="entry name" value="Post-SET_dom"/>
</dbReference>
<dbReference type="GO" id="GO:0046975">
    <property type="term" value="F:histone H3K36 methyltransferase activity"/>
    <property type="evidence" value="ECO:0007669"/>
    <property type="project" value="InterPro"/>
</dbReference>
<dbReference type="Gene3D" id="2.170.270.10">
    <property type="entry name" value="SET domain"/>
    <property type="match status" value="1"/>
</dbReference>
<evidence type="ECO:0000259" key="12">
    <source>
        <dbReference type="PROSITE" id="PS50280"/>
    </source>
</evidence>
<keyword evidence="9" id="KW-0862">Zinc</keyword>
<dbReference type="PROSITE" id="PS51215">
    <property type="entry name" value="AWS"/>
    <property type="match status" value="1"/>
</dbReference>
<feature type="region of interest" description="Disordered" evidence="11">
    <location>
        <begin position="178"/>
        <end position="215"/>
    </location>
</feature>
<reference evidence="17" key="2">
    <citation type="journal article" date="2018" name="BMC Genomics">
        <title>A manually annotated Actinidia chinensis var. chinensis (kiwifruit) genome highlights the challenges associated with draft genomes and gene prediction in plants.</title>
        <authorList>
            <person name="Pilkington S.M."/>
            <person name="Crowhurst R."/>
            <person name="Hilario E."/>
            <person name="Nardozza S."/>
            <person name="Fraser L."/>
            <person name="Peng Y."/>
            <person name="Gunaseelan K."/>
            <person name="Simpson R."/>
            <person name="Tahir J."/>
            <person name="Deroles S.C."/>
            <person name="Templeton K."/>
            <person name="Luo Z."/>
            <person name="Davy M."/>
            <person name="Cheng C."/>
            <person name="McNeilage M."/>
            <person name="Scaglione D."/>
            <person name="Liu Y."/>
            <person name="Zhang Q."/>
            <person name="Datson P."/>
            <person name="De Silva N."/>
            <person name="Gardiner S.E."/>
            <person name="Bassett H."/>
            <person name="Chagne D."/>
            <person name="McCallum J."/>
            <person name="Dzierzon H."/>
            <person name="Deng C."/>
            <person name="Wang Y.Y."/>
            <person name="Barron L."/>
            <person name="Manako K."/>
            <person name="Bowen J."/>
            <person name="Foster T.M."/>
            <person name="Erridge Z.A."/>
            <person name="Tiffin H."/>
            <person name="Waite C.N."/>
            <person name="Davies K.M."/>
            <person name="Grierson E.P."/>
            <person name="Laing W.A."/>
            <person name="Kirk R."/>
            <person name="Chen X."/>
            <person name="Wood M."/>
            <person name="Montefiori M."/>
            <person name="Brummell D.A."/>
            <person name="Schwinn K.E."/>
            <person name="Catanach A."/>
            <person name="Fullerton C."/>
            <person name="Li D."/>
            <person name="Meiyalaghan S."/>
            <person name="Nieuwenhuizen N."/>
            <person name="Read N."/>
            <person name="Prakash R."/>
            <person name="Hunter D."/>
            <person name="Zhang H."/>
            <person name="McKenzie M."/>
            <person name="Knabel M."/>
            <person name="Harris A."/>
            <person name="Allan A.C."/>
            <person name="Gleave A."/>
            <person name="Chen A."/>
            <person name="Janssen B.J."/>
            <person name="Plunkett B."/>
            <person name="Ampomah-Dwamena C."/>
            <person name="Voogd C."/>
            <person name="Leif D."/>
            <person name="Lafferty D."/>
            <person name="Souleyre E.J.F."/>
            <person name="Varkonyi-Gasic E."/>
            <person name="Gambi F."/>
            <person name="Hanley J."/>
            <person name="Yao J.L."/>
            <person name="Cheung J."/>
            <person name="David K.M."/>
            <person name="Warren B."/>
            <person name="Marsh K."/>
            <person name="Snowden K.C."/>
            <person name="Lin-Wang K."/>
            <person name="Brian L."/>
            <person name="Martinez-Sanchez M."/>
            <person name="Wang M."/>
            <person name="Ileperuma N."/>
            <person name="Macnee N."/>
            <person name="Campin R."/>
            <person name="McAtee P."/>
            <person name="Drummond R.S.M."/>
            <person name="Espley R.V."/>
            <person name="Ireland H.S."/>
            <person name="Wu R."/>
            <person name="Atkinson R.G."/>
            <person name="Karunairetnam S."/>
            <person name="Bulley S."/>
            <person name="Chunkath S."/>
            <person name="Hanley Z."/>
            <person name="Storey R."/>
            <person name="Thrimawithana A.H."/>
            <person name="Thomson S."/>
            <person name="David C."/>
            <person name="Testolin R."/>
            <person name="Huang H."/>
            <person name="Hellens R.P."/>
            <person name="Schaffer R.J."/>
        </authorList>
    </citation>
    <scope>NUCLEOTIDE SEQUENCE [LARGE SCALE GENOMIC DNA]</scope>
    <source>
        <strain evidence="17">cv. Red5</strain>
    </source>
</reference>
<feature type="compositionally biased region" description="Polar residues" evidence="11">
    <location>
        <begin position="1027"/>
        <end position="1040"/>
    </location>
</feature>
<evidence type="ECO:0000256" key="4">
    <source>
        <dbReference type="ARBA" id="ARBA00022603"/>
    </source>
</evidence>
<dbReference type="InterPro" id="IPR046341">
    <property type="entry name" value="SET_dom_sf"/>
</dbReference>
<feature type="domain" description="Post-SET" evidence="13">
    <location>
        <begin position="947"/>
        <end position="963"/>
    </location>
</feature>
<proteinExistence type="predicted"/>
<keyword evidence="7" id="KW-0479">Metal-binding</keyword>
<reference evidence="16 17" key="1">
    <citation type="submission" date="2017-07" db="EMBL/GenBank/DDBJ databases">
        <title>An improved, manually edited Actinidia chinensis var. chinensis (kiwifruit) genome highlights the challenges associated with draft genomes and gene prediction in plants.</title>
        <authorList>
            <person name="Pilkington S."/>
            <person name="Crowhurst R."/>
            <person name="Hilario E."/>
            <person name="Nardozza S."/>
            <person name="Fraser L."/>
            <person name="Peng Y."/>
            <person name="Gunaseelan K."/>
            <person name="Simpson R."/>
            <person name="Tahir J."/>
            <person name="Deroles S."/>
            <person name="Templeton K."/>
            <person name="Luo Z."/>
            <person name="Davy M."/>
            <person name="Cheng C."/>
            <person name="Mcneilage M."/>
            <person name="Scaglione D."/>
            <person name="Liu Y."/>
            <person name="Zhang Q."/>
            <person name="Datson P."/>
            <person name="De Silva N."/>
            <person name="Gardiner S."/>
            <person name="Bassett H."/>
            <person name="Chagne D."/>
            <person name="Mccallum J."/>
            <person name="Dzierzon H."/>
            <person name="Deng C."/>
            <person name="Wang Y.-Y."/>
            <person name="Barron N."/>
            <person name="Manako K."/>
            <person name="Bowen J."/>
            <person name="Foster T."/>
            <person name="Erridge Z."/>
            <person name="Tiffin H."/>
            <person name="Waite C."/>
            <person name="Davies K."/>
            <person name="Grierson E."/>
            <person name="Laing W."/>
            <person name="Kirk R."/>
            <person name="Chen X."/>
            <person name="Wood M."/>
            <person name="Montefiori M."/>
            <person name="Brummell D."/>
            <person name="Schwinn K."/>
            <person name="Catanach A."/>
            <person name="Fullerton C."/>
            <person name="Li D."/>
            <person name="Meiyalaghan S."/>
            <person name="Nieuwenhuizen N."/>
            <person name="Read N."/>
            <person name="Prakash R."/>
            <person name="Hunter D."/>
            <person name="Zhang H."/>
            <person name="Mckenzie M."/>
            <person name="Knabel M."/>
            <person name="Harris A."/>
            <person name="Allan A."/>
            <person name="Chen A."/>
            <person name="Janssen B."/>
            <person name="Plunkett B."/>
            <person name="Dwamena C."/>
            <person name="Voogd C."/>
            <person name="Leif D."/>
            <person name="Lafferty D."/>
            <person name="Souleyre E."/>
            <person name="Varkonyi-Gasic E."/>
            <person name="Gambi F."/>
            <person name="Hanley J."/>
            <person name="Yao J.-L."/>
            <person name="Cheung J."/>
            <person name="David K."/>
            <person name="Warren B."/>
            <person name="Marsh K."/>
            <person name="Snowden K."/>
            <person name="Lin-Wang K."/>
            <person name="Brian L."/>
            <person name="Martinez-Sanchez M."/>
            <person name="Wang M."/>
            <person name="Ileperuma N."/>
            <person name="Macnee N."/>
            <person name="Campin R."/>
            <person name="Mcatee P."/>
            <person name="Drummond R."/>
            <person name="Espley R."/>
            <person name="Ireland H."/>
            <person name="Wu R."/>
            <person name="Atkinson R."/>
            <person name="Karunairetnam S."/>
            <person name="Bulley S."/>
            <person name="Chunkath S."/>
            <person name="Hanley Z."/>
            <person name="Storey R."/>
            <person name="Thrimawithana A."/>
            <person name="Thomson S."/>
            <person name="David C."/>
            <person name="Testolin R."/>
        </authorList>
    </citation>
    <scope>NUCLEOTIDE SEQUENCE [LARGE SCALE GENOMIC DNA]</scope>
    <source>
        <strain evidence="17">cv. Red5</strain>
        <tissue evidence="16">Young leaf</tissue>
    </source>
</reference>
<dbReference type="InterPro" id="IPR050777">
    <property type="entry name" value="SET2_Histone-Lys_MeTrsfase"/>
</dbReference>
<dbReference type="OrthoDB" id="422362at2759"/>
<dbReference type="STRING" id="1590841.A0A2R6RPB4"/>
<dbReference type="GO" id="GO:0005694">
    <property type="term" value="C:chromosome"/>
    <property type="evidence" value="ECO:0007669"/>
    <property type="project" value="UniProtKB-SubCell"/>
</dbReference>
<keyword evidence="17" id="KW-1185">Reference proteome</keyword>
<dbReference type="PROSITE" id="PS50868">
    <property type="entry name" value="POST_SET"/>
    <property type="match status" value="1"/>
</dbReference>
<feature type="domain" description="AWS" evidence="15">
    <location>
        <begin position="770"/>
        <end position="820"/>
    </location>
</feature>
<evidence type="ECO:0000259" key="14">
    <source>
        <dbReference type="PROSITE" id="PS51050"/>
    </source>
</evidence>
<dbReference type="Gene3D" id="3.30.40.100">
    <property type="match status" value="1"/>
</dbReference>
<feature type="compositionally biased region" description="Polar residues" evidence="11">
    <location>
        <begin position="1628"/>
        <end position="1638"/>
    </location>
</feature>
<dbReference type="GO" id="GO:0005634">
    <property type="term" value="C:nucleus"/>
    <property type="evidence" value="ECO:0007669"/>
    <property type="project" value="UniProtKB-SubCell"/>
</dbReference>
<evidence type="ECO:0000256" key="2">
    <source>
        <dbReference type="ARBA" id="ARBA00004286"/>
    </source>
</evidence>
<keyword evidence="6" id="KW-0949">S-adenosyl-L-methionine</keyword>